<gene>
    <name evidence="7" type="ORF">SAMN05216193_10953</name>
</gene>
<dbReference type="InterPro" id="IPR036388">
    <property type="entry name" value="WH-like_DNA-bd_sf"/>
</dbReference>
<evidence type="ECO:0000313" key="7">
    <source>
        <dbReference type="EMBL" id="SDO23870.1"/>
    </source>
</evidence>
<evidence type="ECO:0000256" key="4">
    <source>
        <dbReference type="ARBA" id="ARBA00023163"/>
    </source>
</evidence>
<dbReference type="PANTHER" id="PTHR43133">
    <property type="entry name" value="RNA POLYMERASE ECF-TYPE SIGMA FACTO"/>
    <property type="match status" value="1"/>
</dbReference>
<dbReference type="InterPro" id="IPR014284">
    <property type="entry name" value="RNA_pol_sigma-70_dom"/>
</dbReference>
<dbReference type="NCBIfam" id="TIGR02937">
    <property type="entry name" value="sigma70-ECF"/>
    <property type="match status" value="1"/>
</dbReference>
<evidence type="ECO:0000259" key="6">
    <source>
        <dbReference type="Pfam" id="PF08281"/>
    </source>
</evidence>
<dbReference type="PANTHER" id="PTHR43133:SF63">
    <property type="entry name" value="RNA POLYMERASE SIGMA FACTOR FECI-RELATED"/>
    <property type="match status" value="1"/>
</dbReference>
<keyword evidence="2" id="KW-0805">Transcription regulation</keyword>
<evidence type="ECO:0000256" key="2">
    <source>
        <dbReference type="ARBA" id="ARBA00023015"/>
    </source>
</evidence>
<dbReference type="STRING" id="198616.SAMN05216193_10953"/>
<evidence type="ECO:0000259" key="5">
    <source>
        <dbReference type="Pfam" id="PF04542"/>
    </source>
</evidence>
<evidence type="ECO:0000313" key="8">
    <source>
        <dbReference type="Proteomes" id="UP000242957"/>
    </source>
</evidence>
<dbReference type="OrthoDB" id="9794372at2"/>
<keyword evidence="8" id="KW-1185">Reference proteome</keyword>
<dbReference type="GO" id="GO:0006352">
    <property type="term" value="P:DNA-templated transcription initiation"/>
    <property type="evidence" value="ECO:0007669"/>
    <property type="project" value="InterPro"/>
</dbReference>
<evidence type="ECO:0000256" key="1">
    <source>
        <dbReference type="ARBA" id="ARBA00010641"/>
    </source>
</evidence>
<dbReference type="NCBIfam" id="NF005448">
    <property type="entry name" value="PRK07037.1"/>
    <property type="match status" value="1"/>
</dbReference>
<comment type="similarity">
    <text evidence="1">Belongs to the sigma-70 factor family. ECF subfamily.</text>
</comment>
<keyword evidence="3" id="KW-0731">Sigma factor</keyword>
<dbReference type="GO" id="GO:0016987">
    <property type="term" value="F:sigma factor activity"/>
    <property type="evidence" value="ECO:0007669"/>
    <property type="project" value="UniProtKB-KW"/>
</dbReference>
<dbReference type="Proteomes" id="UP000242957">
    <property type="component" value="Unassembled WGS sequence"/>
</dbReference>
<dbReference type="GO" id="GO:0003677">
    <property type="term" value="F:DNA binding"/>
    <property type="evidence" value="ECO:0007669"/>
    <property type="project" value="InterPro"/>
</dbReference>
<feature type="domain" description="RNA polymerase sigma-70 region 2" evidence="5">
    <location>
        <begin position="21"/>
        <end position="81"/>
    </location>
</feature>
<dbReference type="RefSeq" id="WP_084311285.1">
    <property type="nucleotide sequence ID" value="NZ_FNIJ01000009.1"/>
</dbReference>
<dbReference type="Pfam" id="PF08281">
    <property type="entry name" value="Sigma70_r4_2"/>
    <property type="match status" value="1"/>
</dbReference>
<accession>A0A1H0HYE3</accession>
<protein>
    <submittedName>
        <fullName evidence="7">RNA polymerase sigma-70 factor, ECF subfamily</fullName>
    </submittedName>
</protein>
<dbReference type="Pfam" id="PF04542">
    <property type="entry name" value="Sigma70_r2"/>
    <property type="match status" value="1"/>
</dbReference>
<dbReference type="EMBL" id="FNIJ01000009">
    <property type="protein sequence ID" value="SDO23870.1"/>
    <property type="molecule type" value="Genomic_DNA"/>
</dbReference>
<dbReference type="InterPro" id="IPR013325">
    <property type="entry name" value="RNA_pol_sigma_r2"/>
</dbReference>
<dbReference type="SUPFAM" id="SSF88659">
    <property type="entry name" value="Sigma3 and sigma4 domains of RNA polymerase sigma factors"/>
    <property type="match status" value="1"/>
</dbReference>
<dbReference type="AlphaFoldDB" id="A0A1H0HYE3"/>
<name>A0A1H0HYE3_9PSED</name>
<dbReference type="SUPFAM" id="SSF88946">
    <property type="entry name" value="Sigma2 domain of RNA polymerase sigma factors"/>
    <property type="match status" value="1"/>
</dbReference>
<evidence type="ECO:0000256" key="3">
    <source>
        <dbReference type="ARBA" id="ARBA00023082"/>
    </source>
</evidence>
<keyword evidence="4" id="KW-0804">Transcription</keyword>
<dbReference type="Gene3D" id="1.10.10.10">
    <property type="entry name" value="Winged helix-like DNA-binding domain superfamily/Winged helix DNA-binding domain"/>
    <property type="match status" value="1"/>
</dbReference>
<dbReference type="Gene3D" id="1.10.1740.10">
    <property type="match status" value="1"/>
</dbReference>
<dbReference type="InterPro" id="IPR039425">
    <property type="entry name" value="RNA_pol_sigma-70-like"/>
</dbReference>
<proteinExistence type="inferred from homology"/>
<dbReference type="InterPro" id="IPR013249">
    <property type="entry name" value="RNA_pol_sigma70_r4_t2"/>
</dbReference>
<reference evidence="8" key="1">
    <citation type="submission" date="2016-10" db="EMBL/GenBank/DDBJ databases">
        <authorList>
            <person name="Varghese N."/>
            <person name="Submissions S."/>
        </authorList>
    </citation>
    <scope>NUCLEOTIDE SEQUENCE [LARGE SCALE GENOMIC DNA]</scope>
    <source>
        <strain evidence="8">JCM 21621</strain>
    </source>
</reference>
<organism evidence="7 8">
    <name type="scientific">Pseudomonas jinjuensis</name>
    <dbReference type="NCBI Taxonomy" id="198616"/>
    <lineage>
        <taxon>Bacteria</taxon>
        <taxon>Pseudomonadati</taxon>
        <taxon>Pseudomonadota</taxon>
        <taxon>Gammaproteobacteria</taxon>
        <taxon>Pseudomonadales</taxon>
        <taxon>Pseudomonadaceae</taxon>
        <taxon>Pseudomonas</taxon>
    </lineage>
</organism>
<dbReference type="InterPro" id="IPR007627">
    <property type="entry name" value="RNA_pol_sigma70_r2"/>
</dbReference>
<feature type="domain" description="RNA polymerase sigma factor 70 region 4 type 2" evidence="6">
    <location>
        <begin position="115"/>
        <end position="167"/>
    </location>
</feature>
<sequence length="173" mass="19503">MQKLGAAGGGSPLLDVFFDQRHRLISLATRITGCRSHAEDIVHDAYLKLDVSSLSSTIRSQASYLTRVVRNLSIDHYRRRSLEQRLMCEEEESAEATVSATGTPEEQVSDQQQLERIAGALAELPERTRYVFEMCRIHGMKQKDIAESLGVSPTLVNFMIQEALLHCRKTLRD</sequence>
<dbReference type="InterPro" id="IPR013324">
    <property type="entry name" value="RNA_pol_sigma_r3/r4-like"/>
</dbReference>